<evidence type="ECO:0000313" key="9">
    <source>
        <dbReference type="Proteomes" id="UP000005631"/>
    </source>
</evidence>
<feature type="binding site" evidence="7">
    <location>
        <begin position="94"/>
        <end position="95"/>
    </location>
    <ligand>
        <name>(2S)-2-hydroxy-3-oxobutyl phosphate</name>
        <dbReference type="ChEBI" id="CHEBI:58830"/>
    </ligand>
</feature>
<dbReference type="HAMAP" id="MF_00178">
    <property type="entry name" value="Lumazine_synth"/>
    <property type="match status" value="1"/>
</dbReference>
<dbReference type="Proteomes" id="UP000005631">
    <property type="component" value="Chromosome"/>
</dbReference>
<feature type="binding site" evidence="7">
    <location>
        <position position="122"/>
    </location>
    <ligand>
        <name>5-amino-6-(D-ribitylamino)uracil</name>
        <dbReference type="ChEBI" id="CHEBI:15934"/>
    </ligand>
</feature>
<comment type="pathway">
    <text evidence="1 7">Cofactor biosynthesis; riboflavin biosynthesis; riboflavin from 2-hydroxy-3-oxobutyl phosphate and 5-amino-6-(D-ribitylamino)uracil: step 1/2.</text>
</comment>
<dbReference type="Gene3D" id="3.40.50.960">
    <property type="entry name" value="Lumazine/riboflavin synthase"/>
    <property type="match status" value="1"/>
</dbReference>
<dbReference type="PATRIC" id="fig|926562.3.peg.1078"/>
<dbReference type="PANTHER" id="PTHR21058">
    <property type="entry name" value="6,7-DIMETHYL-8-RIBITYLLUMAZINE SYNTHASE DMRL SYNTHASE LUMAZINE SYNTHASE"/>
    <property type="match status" value="1"/>
</dbReference>
<dbReference type="Pfam" id="PF00885">
    <property type="entry name" value="DMRL_synthase"/>
    <property type="match status" value="1"/>
</dbReference>
<dbReference type="GO" id="GO:0009349">
    <property type="term" value="C:riboflavin synthase complex"/>
    <property type="evidence" value="ECO:0007669"/>
    <property type="project" value="UniProtKB-UniRule"/>
</dbReference>
<proteinExistence type="inferred from homology"/>
<reference evidence="8 9" key="1">
    <citation type="journal article" date="2012" name="Stand. Genomic Sci.">
        <title>Genome sequence of the orange-pigmented seawater bacterium Owenweeksia hongkongensis type strain (UST20020801(T)).</title>
        <authorList>
            <person name="Riedel T."/>
            <person name="Held B."/>
            <person name="Nolan M."/>
            <person name="Lucas S."/>
            <person name="Lapidus A."/>
            <person name="Tice H."/>
            <person name="Del Rio T.G."/>
            <person name="Cheng J.F."/>
            <person name="Han C."/>
            <person name="Tapia R."/>
            <person name="Goodwin L.A."/>
            <person name="Pitluck S."/>
            <person name="Liolios K."/>
            <person name="Mavromatis K."/>
            <person name="Pagani I."/>
            <person name="Ivanova N."/>
            <person name="Mikhailova N."/>
            <person name="Pati A."/>
            <person name="Chen A."/>
            <person name="Palaniappan K."/>
            <person name="Rohde M."/>
            <person name="Tindall B.J."/>
            <person name="Detter J.C."/>
            <person name="Goker M."/>
            <person name="Woyke T."/>
            <person name="Bristow J."/>
            <person name="Eisen J.A."/>
            <person name="Markowitz V."/>
            <person name="Hugenholtz P."/>
            <person name="Klenk H.P."/>
            <person name="Kyrpides N.C."/>
        </authorList>
    </citation>
    <scope>NUCLEOTIDE SEQUENCE</scope>
    <source>
        <strain evidence="9">DSM 17368 / JCM 12287 / NRRL B-23963</strain>
    </source>
</reference>
<dbReference type="InterPro" id="IPR002180">
    <property type="entry name" value="LS/RS"/>
</dbReference>
<dbReference type="GO" id="GO:0005829">
    <property type="term" value="C:cytosol"/>
    <property type="evidence" value="ECO:0007669"/>
    <property type="project" value="TreeGrafter"/>
</dbReference>
<dbReference type="OrthoDB" id="9809709at2"/>
<comment type="catalytic activity">
    <reaction evidence="6 7">
        <text>(2S)-2-hydroxy-3-oxobutyl phosphate + 5-amino-6-(D-ribitylamino)uracil = 6,7-dimethyl-8-(1-D-ribityl)lumazine + phosphate + 2 H2O + H(+)</text>
        <dbReference type="Rhea" id="RHEA:26152"/>
        <dbReference type="ChEBI" id="CHEBI:15377"/>
        <dbReference type="ChEBI" id="CHEBI:15378"/>
        <dbReference type="ChEBI" id="CHEBI:15934"/>
        <dbReference type="ChEBI" id="CHEBI:43474"/>
        <dbReference type="ChEBI" id="CHEBI:58201"/>
        <dbReference type="ChEBI" id="CHEBI:58830"/>
        <dbReference type="EC" id="2.5.1.78"/>
    </reaction>
</comment>
<keyword evidence="9" id="KW-1185">Reference proteome</keyword>
<dbReference type="STRING" id="926562.Oweho_1061"/>
<dbReference type="PANTHER" id="PTHR21058:SF0">
    <property type="entry name" value="6,7-DIMETHYL-8-RIBITYLLUMAZINE SYNTHASE"/>
    <property type="match status" value="1"/>
</dbReference>
<comment type="function">
    <text evidence="7">Catalyzes the formation of 6,7-dimethyl-8-ribityllumazine by condensation of 5-amino-6-(D-ribitylamino)uracil with 3,4-dihydroxy-2-butanone 4-phosphate. This is the penultimate step in the biosynthesis of riboflavin.</text>
</comment>
<dbReference type="eggNOG" id="COG0054">
    <property type="taxonomic scope" value="Bacteria"/>
</dbReference>
<dbReference type="HOGENOM" id="CLU_089358_1_2_10"/>
<gene>
    <name evidence="7" type="primary">ribH</name>
    <name evidence="8" type="ordered locus">Oweho_1061</name>
</gene>
<feature type="binding site" evidence="7">
    <location>
        <position position="31"/>
    </location>
    <ligand>
        <name>5-amino-6-(D-ribitylamino)uracil</name>
        <dbReference type="ChEBI" id="CHEBI:15934"/>
    </ligand>
</feature>
<comment type="similarity">
    <text evidence="2 7">Belongs to the DMRL synthase family.</text>
</comment>
<feature type="binding site" evidence="7">
    <location>
        <position position="136"/>
    </location>
    <ligand>
        <name>(2S)-2-hydroxy-3-oxobutyl phosphate</name>
        <dbReference type="ChEBI" id="CHEBI:58830"/>
    </ligand>
</feature>
<evidence type="ECO:0000256" key="7">
    <source>
        <dbReference type="HAMAP-Rule" id="MF_00178"/>
    </source>
</evidence>
<dbReference type="KEGG" id="oho:Oweho_1061"/>
<dbReference type="InterPro" id="IPR034964">
    <property type="entry name" value="LS"/>
</dbReference>
<dbReference type="EC" id="2.5.1.78" evidence="3 7"/>
<dbReference type="InterPro" id="IPR036467">
    <property type="entry name" value="LS/RS_sf"/>
</dbReference>
<dbReference type="EMBL" id="CP003156">
    <property type="protein sequence ID" value="AEV32069.1"/>
    <property type="molecule type" value="Genomic_DNA"/>
</dbReference>
<name>G8R4I0_OWEHD</name>
<dbReference type="CDD" id="cd09209">
    <property type="entry name" value="Lumazine_synthase-I"/>
    <property type="match status" value="1"/>
</dbReference>
<dbReference type="GO" id="GO:0000906">
    <property type="term" value="F:6,7-dimethyl-8-ribityllumazine synthase activity"/>
    <property type="evidence" value="ECO:0007669"/>
    <property type="project" value="UniProtKB-UniRule"/>
</dbReference>
<keyword evidence="5 7" id="KW-0808">Transferase</keyword>
<evidence type="ECO:0000256" key="3">
    <source>
        <dbReference type="ARBA" id="ARBA00012664"/>
    </source>
</evidence>
<dbReference type="RefSeq" id="WP_014201429.1">
    <property type="nucleotide sequence ID" value="NC_016599.1"/>
</dbReference>
<feature type="binding site" evidence="7">
    <location>
        <begin position="89"/>
        <end position="91"/>
    </location>
    <ligand>
        <name>5-amino-6-(D-ribitylamino)uracil</name>
        <dbReference type="ChEBI" id="CHEBI:15934"/>
    </ligand>
</feature>
<accession>G8R4I0</accession>
<evidence type="ECO:0000256" key="2">
    <source>
        <dbReference type="ARBA" id="ARBA00007424"/>
    </source>
</evidence>
<sequence>MATAGVDLSAFNKEELPDTSGMRFGIVVAEWNEKITEALYQGAFDTFIATGTPERQITRINVPGTFELVYGAKQLCEKDIFDAVIVIGNVIQGETRHFDFVCEGVTQGVVDLNVRYDTPVIFCVLTDNNIEQSRARSGGKHGNKGVECAVAAVKMAALRRVVH</sequence>
<feature type="binding site" evidence="7">
    <location>
        <begin position="65"/>
        <end position="67"/>
    </location>
    <ligand>
        <name>5-amino-6-(D-ribitylamino)uracil</name>
        <dbReference type="ChEBI" id="CHEBI:15934"/>
    </ligand>
</feature>
<dbReference type="GO" id="GO:0009231">
    <property type="term" value="P:riboflavin biosynthetic process"/>
    <property type="evidence" value="ECO:0007669"/>
    <property type="project" value="UniProtKB-UniRule"/>
</dbReference>
<feature type="active site" description="Proton donor" evidence="7">
    <location>
        <position position="97"/>
    </location>
</feature>
<evidence type="ECO:0000256" key="1">
    <source>
        <dbReference type="ARBA" id="ARBA00004917"/>
    </source>
</evidence>
<dbReference type="NCBIfam" id="TIGR00114">
    <property type="entry name" value="lumazine-synth"/>
    <property type="match status" value="1"/>
</dbReference>
<evidence type="ECO:0000256" key="4">
    <source>
        <dbReference type="ARBA" id="ARBA00022619"/>
    </source>
</evidence>
<keyword evidence="4 7" id="KW-0686">Riboflavin biosynthesis</keyword>
<dbReference type="AlphaFoldDB" id="G8R4I0"/>
<evidence type="ECO:0000313" key="8">
    <source>
        <dbReference type="EMBL" id="AEV32069.1"/>
    </source>
</evidence>
<dbReference type="SUPFAM" id="SSF52121">
    <property type="entry name" value="Lumazine synthase"/>
    <property type="match status" value="1"/>
</dbReference>
<protein>
    <recommendedName>
        <fullName evidence="3 7">6,7-dimethyl-8-ribityllumazine synthase</fullName>
        <shortName evidence="7">DMRL synthase</shortName>
        <shortName evidence="7">LS</shortName>
        <shortName evidence="7">Lumazine synthase</shortName>
        <ecNumber evidence="3 7">2.5.1.78</ecNumber>
    </recommendedName>
</protein>
<dbReference type="UniPathway" id="UPA00275">
    <property type="reaction ID" value="UER00404"/>
</dbReference>
<organism evidence="8 9">
    <name type="scientific">Owenweeksia hongkongensis (strain DSM 17368 / CIP 108786 / JCM 12287 / NRRL B-23963 / UST20020801)</name>
    <dbReference type="NCBI Taxonomy" id="926562"/>
    <lineage>
        <taxon>Bacteria</taxon>
        <taxon>Pseudomonadati</taxon>
        <taxon>Bacteroidota</taxon>
        <taxon>Flavobacteriia</taxon>
        <taxon>Flavobacteriales</taxon>
        <taxon>Owenweeksiaceae</taxon>
        <taxon>Owenweeksia</taxon>
    </lineage>
</organism>
<evidence type="ECO:0000256" key="6">
    <source>
        <dbReference type="ARBA" id="ARBA00048785"/>
    </source>
</evidence>
<evidence type="ECO:0000256" key="5">
    <source>
        <dbReference type="ARBA" id="ARBA00022679"/>
    </source>
</evidence>